<dbReference type="Proteomes" id="UP000078555">
    <property type="component" value="Unassembled WGS sequence"/>
</dbReference>
<evidence type="ECO:0000313" key="4">
    <source>
        <dbReference type="Proteomes" id="UP000078550"/>
    </source>
</evidence>
<gene>
    <name evidence="2" type="ORF">POVWA1_039440</name>
    <name evidence="3" type="ORF">POVWA2_048290</name>
</gene>
<evidence type="ECO:0000256" key="1">
    <source>
        <dbReference type="SAM" id="MobiDB-lite"/>
    </source>
</evidence>
<feature type="region of interest" description="Disordered" evidence="1">
    <location>
        <begin position="1"/>
        <end position="22"/>
    </location>
</feature>
<evidence type="ECO:0000313" key="5">
    <source>
        <dbReference type="Proteomes" id="UP000078555"/>
    </source>
</evidence>
<dbReference type="Proteomes" id="UP000078550">
    <property type="component" value="Unassembled WGS sequence"/>
</dbReference>
<keyword evidence="5" id="KW-1185">Reference proteome</keyword>
<protein>
    <submittedName>
        <fullName evidence="3">Uncharacterized protein</fullName>
    </submittedName>
</protein>
<dbReference type="EMBL" id="FLRE01000173">
    <property type="protein sequence ID" value="SBT44598.1"/>
    <property type="molecule type" value="Genomic_DNA"/>
</dbReference>
<proteinExistence type="predicted"/>
<accession>A0A1A8ZL46</accession>
<dbReference type="AlphaFoldDB" id="A0A1A8ZL46"/>
<dbReference type="EMBL" id="FLRD01000110">
    <property type="protein sequence ID" value="SBT39172.1"/>
    <property type="molecule type" value="Genomic_DNA"/>
</dbReference>
<evidence type="ECO:0000313" key="3">
    <source>
        <dbReference type="EMBL" id="SBT44598.1"/>
    </source>
</evidence>
<name>A0A1A8ZL46_PLAOA</name>
<reference evidence="4 5" key="1">
    <citation type="submission" date="2016-05" db="EMBL/GenBank/DDBJ databases">
        <authorList>
            <person name="Naeem Raeece"/>
        </authorList>
    </citation>
    <scope>NUCLEOTIDE SEQUENCE [LARGE SCALE GENOMIC DNA]</scope>
</reference>
<organism evidence="3 4">
    <name type="scientific">Plasmodium ovale wallikeri</name>
    <dbReference type="NCBI Taxonomy" id="864142"/>
    <lineage>
        <taxon>Eukaryota</taxon>
        <taxon>Sar</taxon>
        <taxon>Alveolata</taxon>
        <taxon>Apicomplexa</taxon>
        <taxon>Aconoidasida</taxon>
        <taxon>Haemosporida</taxon>
        <taxon>Plasmodiidae</taxon>
        <taxon>Plasmodium</taxon>
        <taxon>Plasmodium (Plasmodium)</taxon>
    </lineage>
</organism>
<reference evidence="3" key="2">
    <citation type="submission" date="2016-05" db="EMBL/GenBank/DDBJ databases">
        <authorList>
            <person name="Lavstsen T."/>
            <person name="Jespersen J.S."/>
        </authorList>
    </citation>
    <scope>NUCLEOTIDE SEQUENCE [LARGE SCALE GENOMIC DNA]</scope>
</reference>
<evidence type="ECO:0000313" key="2">
    <source>
        <dbReference type="EMBL" id="SBT39172.1"/>
    </source>
</evidence>
<sequence length="89" mass="10024">MIKRYNHIKLDMRGTKRSRQNDANVTVRSEIAVPTRLCTSCYTTQGTLVKCKNMLSSYHHSAVQWCVEVGDTKINLQKKKKGKGGTPSP</sequence>